<dbReference type="EMBL" id="AUSU01003237">
    <property type="protein sequence ID" value="EPS67218.1"/>
    <property type="molecule type" value="Genomic_DNA"/>
</dbReference>
<gene>
    <name evidence="1" type="ORF">M569_07564</name>
</gene>
<comment type="caution">
    <text evidence="1">The sequence shown here is derived from an EMBL/GenBank/DDBJ whole genome shotgun (WGS) entry which is preliminary data.</text>
</comment>
<dbReference type="PANTHER" id="PTHR33443">
    <property type="entry name" value="ZGC:112980"/>
    <property type="match status" value="1"/>
</dbReference>
<sequence>IKCLTNKSLIGEYEETEECFILDFDPYDIELDLSAASLQDPDDDSGFILVAQNGQVACRDYPHPRHACAEFPFHKTSHRSYCKMCFCYVCDSSAPCLEWEESHCHAFDDAQWNRKKK</sequence>
<name>S8DVJ0_9LAMI</name>
<evidence type="ECO:0000313" key="1">
    <source>
        <dbReference type="EMBL" id="EPS67218.1"/>
    </source>
</evidence>
<feature type="non-terminal residue" evidence="1">
    <location>
        <position position="117"/>
    </location>
</feature>
<dbReference type="OrthoDB" id="266020at2759"/>
<dbReference type="InterPro" id="IPR053234">
    <property type="entry name" value="RPM1_Interactor"/>
</dbReference>
<accession>S8DVJ0</accession>
<protein>
    <submittedName>
        <fullName evidence="1">Uncharacterized protein</fullName>
    </submittedName>
</protein>
<dbReference type="PANTHER" id="PTHR33443:SF30">
    <property type="entry name" value="SARCOSINE DEHYDROGENASE-2C PROTEIN"/>
    <property type="match status" value="1"/>
</dbReference>
<dbReference type="AlphaFoldDB" id="S8DVJ0"/>
<organism evidence="1 2">
    <name type="scientific">Genlisea aurea</name>
    <dbReference type="NCBI Taxonomy" id="192259"/>
    <lineage>
        <taxon>Eukaryota</taxon>
        <taxon>Viridiplantae</taxon>
        <taxon>Streptophyta</taxon>
        <taxon>Embryophyta</taxon>
        <taxon>Tracheophyta</taxon>
        <taxon>Spermatophyta</taxon>
        <taxon>Magnoliopsida</taxon>
        <taxon>eudicotyledons</taxon>
        <taxon>Gunneridae</taxon>
        <taxon>Pentapetalae</taxon>
        <taxon>asterids</taxon>
        <taxon>lamiids</taxon>
        <taxon>Lamiales</taxon>
        <taxon>Lentibulariaceae</taxon>
        <taxon>Genlisea</taxon>
    </lineage>
</organism>
<reference evidence="1 2" key="1">
    <citation type="journal article" date="2013" name="BMC Genomics">
        <title>The miniature genome of a carnivorous plant Genlisea aurea contains a low number of genes and short non-coding sequences.</title>
        <authorList>
            <person name="Leushkin E.V."/>
            <person name="Sutormin R.A."/>
            <person name="Nabieva E.R."/>
            <person name="Penin A.A."/>
            <person name="Kondrashov A.S."/>
            <person name="Logacheva M.D."/>
        </authorList>
    </citation>
    <scope>NUCLEOTIDE SEQUENCE [LARGE SCALE GENOMIC DNA]</scope>
</reference>
<proteinExistence type="predicted"/>
<dbReference type="Proteomes" id="UP000015453">
    <property type="component" value="Unassembled WGS sequence"/>
</dbReference>
<feature type="non-terminal residue" evidence="1">
    <location>
        <position position="1"/>
    </location>
</feature>
<keyword evidence="2" id="KW-1185">Reference proteome</keyword>
<evidence type="ECO:0000313" key="2">
    <source>
        <dbReference type="Proteomes" id="UP000015453"/>
    </source>
</evidence>